<comment type="caution">
    <text evidence="2">The sequence shown here is derived from an EMBL/GenBank/DDBJ whole genome shotgun (WGS) entry which is preliminary data.</text>
</comment>
<accession>A0AAV6GWC5</accession>
<dbReference type="AlphaFoldDB" id="A0AAV6GWC5"/>
<dbReference type="Proteomes" id="UP000823561">
    <property type="component" value="Chromosome 6"/>
</dbReference>
<proteinExistence type="predicted"/>
<evidence type="ECO:0000313" key="2">
    <source>
        <dbReference type="EMBL" id="KAG5279225.1"/>
    </source>
</evidence>
<reference evidence="2" key="1">
    <citation type="submission" date="2020-10" db="EMBL/GenBank/DDBJ databases">
        <title>Chromosome-scale genome assembly of the Allis shad, Alosa alosa.</title>
        <authorList>
            <person name="Margot Z."/>
            <person name="Christophe K."/>
            <person name="Cabau C."/>
            <person name="Louis A."/>
            <person name="Berthelot C."/>
            <person name="Parey E."/>
            <person name="Roest Crollius H."/>
            <person name="Montfort J."/>
            <person name="Robinson-Rechavi M."/>
            <person name="Bucao C."/>
            <person name="Bouchez O."/>
            <person name="Gislard M."/>
            <person name="Lluch J."/>
            <person name="Milhes M."/>
            <person name="Lampietro C."/>
            <person name="Lopez Roques C."/>
            <person name="Donnadieu C."/>
            <person name="Braasch I."/>
            <person name="Desvignes T."/>
            <person name="Postlethwait J."/>
            <person name="Bobe J."/>
            <person name="Guiguen Y."/>
        </authorList>
    </citation>
    <scope>NUCLEOTIDE SEQUENCE</scope>
    <source>
        <strain evidence="2">M-15738</strain>
        <tissue evidence="2">Blood</tissue>
    </source>
</reference>
<evidence type="ECO:0000313" key="3">
    <source>
        <dbReference type="Proteomes" id="UP000823561"/>
    </source>
</evidence>
<name>A0AAV6GWC5_9TELE</name>
<evidence type="ECO:0000256" key="1">
    <source>
        <dbReference type="SAM" id="MobiDB-lite"/>
    </source>
</evidence>
<protein>
    <submittedName>
        <fullName evidence="2">Uncharacterized protein</fullName>
    </submittedName>
</protein>
<gene>
    <name evidence="2" type="ORF">AALO_G00075450</name>
</gene>
<organism evidence="2 3">
    <name type="scientific">Alosa alosa</name>
    <name type="common">allis shad</name>
    <dbReference type="NCBI Taxonomy" id="278164"/>
    <lineage>
        <taxon>Eukaryota</taxon>
        <taxon>Metazoa</taxon>
        <taxon>Chordata</taxon>
        <taxon>Craniata</taxon>
        <taxon>Vertebrata</taxon>
        <taxon>Euteleostomi</taxon>
        <taxon>Actinopterygii</taxon>
        <taxon>Neopterygii</taxon>
        <taxon>Teleostei</taxon>
        <taxon>Clupei</taxon>
        <taxon>Clupeiformes</taxon>
        <taxon>Clupeoidei</taxon>
        <taxon>Clupeidae</taxon>
        <taxon>Alosa</taxon>
    </lineage>
</organism>
<dbReference type="EMBL" id="JADWDJ010000006">
    <property type="protein sequence ID" value="KAG5279225.1"/>
    <property type="molecule type" value="Genomic_DNA"/>
</dbReference>
<feature type="region of interest" description="Disordered" evidence="1">
    <location>
        <begin position="53"/>
        <end position="82"/>
    </location>
</feature>
<keyword evidence="3" id="KW-1185">Reference proteome</keyword>
<sequence>MEANGSGVTGTLYRAGVPSTKKSGWECVCSVSGHIGQYVTWQTRAHSRAEHLEENRNEIQRGYRPQRKRPPSAFTPHYSRQRQVSCPTNTPLVACTLMWLTGLNGQ</sequence>